<organism evidence="4 5">
    <name type="scientific">Dichotomicrobium thermohalophilum</name>
    <dbReference type="NCBI Taxonomy" id="933063"/>
    <lineage>
        <taxon>Bacteria</taxon>
        <taxon>Pseudomonadati</taxon>
        <taxon>Pseudomonadota</taxon>
        <taxon>Alphaproteobacteria</taxon>
        <taxon>Hyphomicrobiales</taxon>
        <taxon>Hyphomicrobiaceae</taxon>
        <taxon>Dichotomicrobium</taxon>
    </lineage>
</organism>
<keyword evidence="2 3" id="KW-0732">Signal</keyword>
<comment type="caution">
    <text evidence="4">The sequence shown here is derived from an EMBL/GenBank/DDBJ whole genome shotgun (WGS) entry which is preliminary data.</text>
</comment>
<dbReference type="AlphaFoldDB" id="A0A397Q362"/>
<proteinExistence type="inferred from homology"/>
<dbReference type="Pfam" id="PF07012">
    <property type="entry name" value="Curlin_rpt"/>
    <property type="match status" value="1"/>
</dbReference>
<dbReference type="EMBL" id="QXDF01000001">
    <property type="protein sequence ID" value="RIA55960.1"/>
    <property type="molecule type" value="Genomic_DNA"/>
</dbReference>
<feature type="chain" id="PRO_5017343737" evidence="3">
    <location>
        <begin position="29"/>
        <end position="133"/>
    </location>
</feature>
<evidence type="ECO:0000313" key="4">
    <source>
        <dbReference type="EMBL" id="RIA55960.1"/>
    </source>
</evidence>
<sequence>MKRTTLCAAVMAATIGLGGLAAPQPAEAGGSFSIYVSPKSEKGQKKLSRGLRTFSHVQRRFGLFGGNDNSARVSQHGSGNHVGVYQRGDGHDASVGQYGNDNTLGVFQFGKDTNANVNQYGDGQSGVLFQGGW</sequence>
<evidence type="ECO:0000256" key="2">
    <source>
        <dbReference type="ARBA" id="ARBA00022729"/>
    </source>
</evidence>
<gene>
    <name evidence="4" type="ORF">BXY53_1048</name>
</gene>
<dbReference type="GO" id="GO:0009289">
    <property type="term" value="C:pilus"/>
    <property type="evidence" value="ECO:0007669"/>
    <property type="project" value="InterPro"/>
</dbReference>
<name>A0A397Q362_9HYPH</name>
<accession>A0A397Q362</accession>
<dbReference type="RefSeq" id="WP_170144343.1">
    <property type="nucleotide sequence ID" value="NZ_QXDF01000001.1"/>
</dbReference>
<dbReference type="GO" id="GO:0007155">
    <property type="term" value="P:cell adhesion"/>
    <property type="evidence" value="ECO:0007669"/>
    <property type="project" value="InterPro"/>
</dbReference>
<protein>
    <submittedName>
        <fullName evidence="4">Major curlin subunit</fullName>
    </submittedName>
</protein>
<evidence type="ECO:0000256" key="3">
    <source>
        <dbReference type="SAM" id="SignalP"/>
    </source>
</evidence>
<reference evidence="4 5" key="1">
    <citation type="submission" date="2018-08" db="EMBL/GenBank/DDBJ databases">
        <title>Genomic Encyclopedia of Archaeal and Bacterial Type Strains, Phase II (KMG-II): from individual species to whole genera.</title>
        <authorList>
            <person name="Goeker M."/>
        </authorList>
    </citation>
    <scope>NUCLEOTIDE SEQUENCE [LARGE SCALE GENOMIC DNA]</scope>
    <source>
        <strain evidence="4 5">DSM 5002</strain>
    </source>
</reference>
<feature type="signal peptide" evidence="3">
    <location>
        <begin position="1"/>
        <end position="28"/>
    </location>
</feature>
<keyword evidence="5" id="KW-1185">Reference proteome</keyword>
<evidence type="ECO:0000256" key="1">
    <source>
        <dbReference type="ARBA" id="ARBA00009766"/>
    </source>
</evidence>
<dbReference type="Proteomes" id="UP000266273">
    <property type="component" value="Unassembled WGS sequence"/>
</dbReference>
<comment type="similarity">
    <text evidence="1">Belongs to the CsgA/CsgB family.</text>
</comment>
<dbReference type="InterPro" id="IPR009742">
    <property type="entry name" value="Curlin_rpt"/>
</dbReference>
<evidence type="ECO:0000313" key="5">
    <source>
        <dbReference type="Proteomes" id="UP000266273"/>
    </source>
</evidence>